<sequence length="633" mass="70734">MKGEIEDDALPKQRFFVRAVSCVIVLPALAACYLWTYTYFLIPSSGKAHKHSNFPIDARYISCKRFNALPAEQIQMHKDKSWSKISGWWATGHCMLATRKGNDRVLSPVWIPLFALSILSWVFTLSGLTMETQQTYREGSDPGVAVVGLDIANFNVRAASEVLDSAYQAWSRNQPPKMPSLGAFYSMPGADIGSNMTTGNDLPSSTKDPIFLAPQADVPVIGKAWGIALRYSCRPAHNISDFKILSKRLNSKMPGYLAGTARGPWRIDDDHSFGYEKPPNHYFYKVPGLSNATISVLSSSSEKILADIVAEVGLSSGLYNMMSPSRRSYGSRANPGGLDTEKVLEFVLWQAQTSAFRVTEDQFLRERPAIYSRLDTVPELDGEYLIYDRPDHHLFAVDEILKYPMTAVGVQCTSASSIWSAEINGLTGIFRNFRQGDALHAGWNIPRFSLAVPAMLLSGVRWHEAFSDPVIDISRWKGFPLAKEYAPWLPPDTYDYRYIEVNVTEDGTLPDLTEHLYTAGLVPYNVTDFFNNKPMFEFAKAENLQNALESAYKHVAIALIYNEPKAANMSWKTGNLTGAVPWTALGLPGEGCMALGLAYSFRARWDAFFTTRSLYWYCKSACIEPMEVVKKSF</sequence>
<dbReference type="AlphaFoldDB" id="A0AAN7HKB8"/>
<comment type="caution">
    <text evidence="2">The sequence shown here is derived from an EMBL/GenBank/DDBJ whole genome shotgun (WGS) entry which is preliminary data.</text>
</comment>
<keyword evidence="1" id="KW-1133">Transmembrane helix</keyword>
<name>A0AAN7HKB8_9PEZI</name>
<evidence type="ECO:0000313" key="3">
    <source>
        <dbReference type="Proteomes" id="UP001303647"/>
    </source>
</evidence>
<gene>
    <name evidence="2" type="ORF">C7999DRAFT_44899</name>
</gene>
<accession>A0AAN7HKB8</accession>
<keyword evidence="1" id="KW-0812">Transmembrane</keyword>
<evidence type="ECO:0000313" key="2">
    <source>
        <dbReference type="EMBL" id="KAK4243244.1"/>
    </source>
</evidence>
<keyword evidence="1" id="KW-0472">Membrane</keyword>
<proteinExistence type="predicted"/>
<evidence type="ECO:0000256" key="1">
    <source>
        <dbReference type="SAM" id="Phobius"/>
    </source>
</evidence>
<keyword evidence="3" id="KW-1185">Reference proteome</keyword>
<feature type="transmembrane region" description="Helical" evidence="1">
    <location>
        <begin position="15"/>
        <end position="42"/>
    </location>
</feature>
<dbReference type="PROSITE" id="PS51257">
    <property type="entry name" value="PROKAR_LIPOPROTEIN"/>
    <property type="match status" value="1"/>
</dbReference>
<protein>
    <submittedName>
        <fullName evidence="2">Uncharacterized protein</fullName>
    </submittedName>
</protein>
<reference evidence="2" key="1">
    <citation type="journal article" date="2023" name="Mol. Phylogenet. Evol.">
        <title>Genome-scale phylogeny and comparative genomics of the fungal order Sordariales.</title>
        <authorList>
            <person name="Hensen N."/>
            <person name="Bonometti L."/>
            <person name="Westerberg I."/>
            <person name="Brannstrom I.O."/>
            <person name="Guillou S."/>
            <person name="Cros-Aarteil S."/>
            <person name="Calhoun S."/>
            <person name="Haridas S."/>
            <person name="Kuo A."/>
            <person name="Mondo S."/>
            <person name="Pangilinan J."/>
            <person name="Riley R."/>
            <person name="LaButti K."/>
            <person name="Andreopoulos B."/>
            <person name="Lipzen A."/>
            <person name="Chen C."/>
            <person name="Yan M."/>
            <person name="Daum C."/>
            <person name="Ng V."/>
            <person name="Clum A."/>
            <person name="Steindorff A."/>
            <person name="Ohm R.A."/>
            <person name="Martin F."/>
            <person name="Silar P."/>
            <person name="Natvig D.O."/>
            <person name="Lalanne C."/>
            <person name="Gautier V."/>
            <person name="Ament-Velasquez S.L."/>
            <person name="Kruys A."/>
            <person name="Hutchinson M.I."/>
            <person name="Powell A.J."/>
            <person name="Barry K."/>
            <person name="Miller A.N."/>
            <person name="Grigoriev I.V."/>
            <person name="Debuchy R."/>
            <person name="Gladieux P."/>
            <person name="Hiltunen Thoren M."/>
            <person name="Johannesson H."/>
        </authorList>
    </citation>
    <scope>NUCLEOTIDE SEQUENCE</scope>
    <source>
        <strain evidence="2">CBS 359.72</strain>
    </source>
</reference>
<organism evidence="2 3">
    <name type="scientific">Corynascus novoguineensis</name>
    <dbReference type="NCBI Taxonomy" id="1126955"/>
    <lineage>
        <taxon>Eukaryota</taxon>
        <taxon>Fungi</taxon>
        <taxon>Dikarya</taxon>
        <taxon>Ascomycota</taxon>
        <taxon>Pezizomycotina</taxon>
        <taxon>Sordariomycetes</taxon>
        <taxon>Sordariomycetidae</taxon>
        <taxon>Sordariales</taxon>
        <taxon>Chaetomiaceae</taxon>
        <taxon>Corynascus</taxon>
    </lineage>
</organism>
<dbReference type="Proteomes" id="UP001303647">
    <property type="component" value="Unassembled WGS sequence"/>
</dbReference>
<dbReference type="EMBL" id="MU857843">
    <property type="protein sequence ID" value="KAK4243244.1"/>
    <property type="molecule type" value="Genomic_DNA"/>
</dbReference>
<reference evidence="2" key="2">
    <citation type="submission" date="2023-05" db="EMBL/GenBank/DDBJ databases">
        <authorList>
            <consortium name="Lawrence Berkeley National Laboratory"/>
            <person name="Steindorff A."/>
            <person name="Hensen N."/>
            <person name="Bonometti L."/>
            <person name="Westerberg I."/>
            <person name="Brannstrom I.O."/>
            <person name="Guillou S."/>
            <person name="Cros-Aarteil S."/>
            <person name="Calhoun S."/>
            <person name="Haridas S."/>
            <person name="Kuo A."/>
            <person name="Mondo S."/>
            <person name="Pangilinan J."/>
            <person name="Riley R."/>
            <person name="Labutti K."/>
            <person name="Andreopoulos B."/>
            <person name="Lipzen A."/>
            <person name="Chen C."/>
            <person name="Yanf M."/>
            <person name="Daum C."/>
            <person name="Ng V."/>
            <person name="Clum A."/>
            <person name="Ohm R."/>
            <person name="Martin F."/>
            <person name="Silar P."/>
            <person name="Natvig D."/>
            <person name="Lalanne C."/>
            <person name="Gautier V."/>
            <person name="Ament-Velasquez S.L."/>
            <person name="Kruys A."/>
            <person name="Hutchinson M.I."/>
            <person name="Powell A.J."/>
            <person name="Barry K."/>
            <person name="Miller A.N."/>
            <person name="Grigoriev I.V."/>
            <person name="Debuchy R."/>
            <person name="Gladieux P."/>
            <person name="Thoren M.H."/>
            <person name="Johannesson H."/>
        </authorList>
    </citation>
    <scope>NUCLEOTIDE SEQUENCE</scope>
    <source>
        <strain evidence="2">CBS 359.72</strain>
    </source>
</reference>
<feature type="transmembrane region" description="Helical" evidence="1">
    <location>
        <begin position="109"/>
        <end position="130"/>
    </location>
</feature>